<feature type="non-terminal residue" evidence="1">
    <location>
        <position position="76"/>
    </location>
</feature>
<dbReference type="KEGG" id="cten:18247236"/>
<proteinExistence type="predicted"/>
<dbReference type="Proteomes" id="UP000000707">
    <property type="component" value="Unassembled WGS sequence"/>
</dbReference>
<name>G3B4Z0_CANTC</name>
<dbReference type="GeneID" id="18247236"/>
<sequence length="76" mass="8995">MEELVKEEIRQYRLVSKSKSLRNLKPSYADQIAKQVNHTELKQLISKKVYYTQKILKLLNSTSIRETKSEEDEDPL</sequence>
<evidence type="ECO:0000313" key="2">
    <source>
        <dbReference type="Proteomes" id="UP000000707"/>
    </source>
</evidence>
<dbReference type="AlphaFoldDB" id="G3B4Z0"/>
<accession>G3B4Z0</accession>
<keyword evidence="2" id="KW-1185">Reference proteome</keyword>
<reference evidence="1 2" key="1">
    <citation type="journal article" date="2011" name="Proc. Natl. Acad. Sci. U.S.A.">
        <title>Comparative genomics of xylose-fermenting fungi for enhanced biofuel production.</title>
        <authorList>
            <person name="Wohlbach D.J."/>
            <person name="Kuo A."/>
            <person name="Sato T.K."/>
            <person name="Potts K.M."/>
            <person name="Salamov A.A."/>
            <person name="LaButti K.M."/>
            <person name="Sun H."/>
            <person name="Clum A."/>
            <person name="Pangilinan J.L."/>
            <person name="Lindquist E.A."/>
            <person name="Lucas S."/>
            <person name="Lapidus A."/>
            <person name="Jin M."/>
            <person name="Gunawan C."/>
            <person name="Balan V."/>
            <person name="Dale B.E."/>
            <person name="Jeffries T.W."/>
            <person name="Zinkel R."/>
            <person name="Barry K.W."/>
            <person name="Grigoriev I.V."/>
            <person name="Gasch A.P."/>
        </authorList>
    </citation>
    <scope>NUCLEOTIDE SEQUENCE [LARGE SCALE GENOMIC DNA]</scope>
    <source>
        <strain evidence="2">ATCC 10573 / BCRC 21748 / CBS 615 / JCM 9827 / NBRC 10315 / NRRL Y-1498 / VKM Y-70</strain>
    </source>
</reference>
<evidence type="ECO:0000313" key="1">
    <source>
        <dbReference type="EMBL" id="EGV64021.1"/>
    </source>
</evidence>
<dbReference type="EMBL" id="GL996521">
    <property type="protein sequence ID" value="EGV64021.1"/>
    <property type="molecule type" value="Genomic_DNA"/>
</dbReference>
<organism evidence="2">
    <name type="scientific">Candida tenuis (strain ATCC 10573 / BCRC 21748 / CBS 615 / JCM 9827 / NBRC 10315 / NRRL Y-1498 / VKM Y-70)</name>
    <name type="common">Yeast</name>
    <name type="synonym">Yamadazyma tenuis</name>
    <dbReference type="NCBI Taxonomy" id="590646"/>
    <lineage>
        <taxon>Eukaryota</taxon>
        <taxon>Fungi</taxon>
        <taxon>Dikarya</taxon>
        <taxon>Ascomycota</taxon>
        <taxon>Saccharomycotina</taxon>
        <taxon>Pichiomycetes</taxon>
        <taxon>Debaryomycetaceae</taxon>
        <taxon>Yamadazyma</taxon>
    </lineage>
</organism>
<gene>
    <name evidence="1" type="ORF">CANTEDRAFT_114056</name>
</gene>
<protein>
    <submittedName>
        <fullName evidence="1">Uncharacterized protein</fullName>
    </submittedName>
</protein>
<dbReference type="HOGENOM" id="CLU_2661150_0_0_1"/>